<evidence type="ECO:0000313" key="2">
    <source>
        <dbReference type="EMBL" id="QJA60444.1"/>
    </source>
</evidence>
<gene>
    <name evidence="4" type="ORF">MM415A01100_0011</name>
    <name evidence="3" type="ORF">MM415A02428_0008</name>
    <name evidence="2" type="ORF">MM415B01116_0014</name>
</gene>
<organism evidence="3">
    <name type="scientific">viral metagenome</name>
    <dbReference type="NCBI Taxonomy" id="1070528"/>
    <lineage>
        <taxon>unclassified sequences</taxon>
        <taxon>metagenomes</taxon>
        <taxon>organismal metagenomes</taxon>
    </lineage>
</organism>
<dbReference type="EMBL" id="MT141409">
    <property type="protein sequence ID" value="QJA60444.1"/>
    <property type="molecule type" value="Genomic_DNA"/>
</dbReference>
<evidence type="ECO:0000256" key="1">
    <source>
        <dbReference type="SAM" id="Coils"/>
    </source>
</evidence>
<reference evidence="3" key="1">
    <citation type="submission" date="2020-03" db="EMBL/GenBank/DDBJ databases">
        <title>The deep terrestrial virosphere.</title>
        <authorList>
            <person name="Holmfeldt K."/>
            <person name="Nilsson E."/>
            <person name="Simone D."/>
            <person name="Lopez-Fernandez M."/>
            <person name="Wu X."/>
            <person name="de Brujin I."/>
            <person name="Lundin D."/>
            <person name="Andersson A."/>
            <person name="Bertilsson S."/>
            <person name="Dopson M."/>
        </authorList>
    </citation>
    <scope>NUCLEOTIDE SEQUENCE</scope>
    <source>
        <strain evidence="4">MM415A01100</strain>
        <strain evidence="3">MM415A02428</strain>
        <strain evidence="2">MM415B01116</strain>
    </source>
</reference>
<accession>A0A6M3JX29</accession>
<dbReference type="EMBL" id="MT142011">
    <property type="protein sequence ID" value="QJA73225.1"/>
    <property type="molecule type" value="Genomic_DNA"/>
</dbReference>
<evidence type="ECO:0000313" key="4">
    <source>
        <dbReference type="EMBL" id="QJA78240.1"/>
    </source>
</evidence>
<name>A0A6M3JX29_9ZZZZ</name>
<keyword evidence="1" id="KW-0175">Coiled coil</keyword>
<dbReference type="AlphaFoldDB" id="A0A6M3JX29"/>
<evidence type="ECO:0000313" key="3">
    <source>
        <dbReference type="EMBL" id="QJA73225.1"/>
    </source>
</evidence>
<protein>
    <submittedName>
        <fullName evidence="3">Uncharacterized protein</fullName>
    </submittedName>
</protein>
<sequence length="56" mass="6435">MKELLQKIIQVLAQARQNRQTVTAQSAELSKQNNELAEAHRLLDEFLAENDANTYH</sequence>
<feature type="coiled-coil region" evidence="1">
    <location>
        <begin position="12"/>
        <end position="49"/>
    </location>
</feature>
<proteinExistence type="predicted"/>
<dbReference type="EMBL" id="MT142327">
    <property type="protein sequence ID" value="QJA78240.1"/>
    <property type="molecule type" value="Genomic_DNA"/>
</dbReference>